<dbReference type="AlphaFoldDB" id="A0A095TPJ9"/>
<dbReference type="eggNOG" id="COG3251">
    <property type="taxonomic scope" value="Bacteria"/>
</dbReference>
<dbReference type="SMART" id="SM00923">
    <property type="entry name" value="MbtH"/>
    <property type="match status" value="1"/>
</dbReference>
<dbReference type="GO" id="GO:0005829">
    <property type="term" value="C:cytosol"/>
    <property type="evidence" value="ECO:0007669"/>
    <property type="project" value="TreeGrafter"/>
</dbReference>
<organism evidence="2 3">
    <name type="scientific">Tatumella morbirosei</name>
    <dbReference type="NCBI Taxonomy" id="642227"/>
    <lineage>
        <taxon>Bacteria</taxon>
        <taxon>Pseudomonadati</taxon>
        <taxon>Pseudomonadota</taxon>
        <taxon>Gammaproteobacteria</taxon>
        <taxon>Enterobacterales</taxon>
        <taxon>Erwiniaceae</taxon>
        <taxon>Tatumella</taxon>
    </lineage>
</organism>
<dbReference type="InterPro" id="IPR037407">
    <property type="entry name" value="MLP_fam"/>
</dbReference>
<dbReference type="Pfam" id="PF03621">
    <property type="entry name" value="MbtH"/>
    <property type="match status" value="1"/>
</dbReference>
<evidence type="ECO:0000313" key="3">
    <source>
        <dbReference type="Proteomes" id="UP000029577"/>
    </source>
</evidence>
<dbReference type="SUPFAM" id="SSF160582">
    <property type="entry name" value="MbtH-like"/>
    <property type="match status" value="1"/>
</dbReference>
<gene>
    <name evidence="2" type="ORF">HA49_03665</name>
</gene>
<dbReference type="InterPro" id="IPR005153">
    <property type="entry name" value="MbtH-like_dom"/>
</dbReference>
<evidence type="ECO:0000313" key="2">
    <source>
        <dbReference type="EMBL" id="KGD78479.1"/>
    </source>
</evidence>
<dbReference type="InterPro" id="IPR038020">
    <property type="entry name" value="MbtH-like_sf"/>
</dbReference>
<comment type="caution">
    <text evidence="2">The sequence shown here is derived from an EMBL/GenBank/DDBJ whole genome shotgun (WGS) entry which is preliminary data.</text>
</comment>
<dbReference type="Proteomes" id="UP000029577">
    <property type="component" value="Unassembled WGS sequence"/>
</dbReference>
<dbReference type="PANTHER" id="PTHR38444">
    <property type="entry name" value="ENTEROBACTIN BIOSYNTHESIS PROTEIN YBDZ"/>
    <property type="match status" value="1"/>
</dbReference>
<accession>A0A095TPJ9</accession>
<sequence length="73" mass="8229">MKNLHPFDQPDASASVLKNHAGQFSLWPESIAVPDGWLRVYGPCPQEQCLLWLESHWTDIRPAAQLSTGSHYV</sequence>
<dbReference type="STRING" id="642227.HA49_03665"/>
<dbReference type="EMBL" id="JPKR02000005">
    <property type="protein sequence ID" value="KGD78479.1"/>
    <property type="molecule type" value="Genomic_DNA"/>
</dbReference>
<dbReference type="PANTHER" id="PTHR38444:SF1">
    <property type="entry name" value="ENTEROBACTIN BIOSYNTHESIS PROTEIN YBDZ"/>
    <property type="match status" value="1"/>
</dbReference>
<evidence type="ECO:0000259" key="1">
    <source>
        <dbReference type="SMART" id="SM00923"/>
    </source>
</evidence>
<reference evidence="2" key="1">
    <citation type="submission" date="2014-12" db="EMBL/GenBank/DDBJ databases">
        <title>The draft genome of the Tatumella morbirosei type strain, LMG23360T isolated from pineapple rot.</title>
        <authorList>
            <person name="Smits T.H."/>
            <person name="Palmer M."/>
            <person name="Venter S.N."/>
            <person name="Duffy B."/>
            <person name="Steenkamp E.T."/>
            <person name="Chan W.Y."/>
            <person name="Coutinho T.A."/>
            <person name="Coetzee M.P."/>
            <person name="De Maayer P."/>
        </authorList>
    </citation>
    <scope>NUCLEOTIDE SEQUENCE [LARGE SCALE GENOMIC DNA]</scope>
    <source>
        <strain evidence="2">LMG 23360</strain>
    </source>
</reference>
<proteinExistence type="predicted"/>
<name>A0A095TPJ9_9GAMM</name>
<dbReference type="OrthoDB" id="7584480at2"/>
<protein>
    <recommendedName>
        <fullName evidence="1">MbtH-like domain-containing protein</fullName>
    </recommendedName>
</protein>
<keyword evidence="3" id="KW-1185">Reference proteome</keyword>
<dbReference type="RefSeq" id="WP_038016907.1">
    <property type="nucleotide sequence ID" value="NZ_JPKR02000005.1"/>
</dbReference>
<dbReference type="GO" id="GO:0019290">
    <property type="term" value="P:siderophore biosynthetic process"/>
    <property type="evidence" value="ECO:0007669"/>
    <property type="project" value="TreeGrafter"/>
</dbReference>
<feature type="domain" description="MbtH-like" evidence="1">
    <location>
        <begin position="5"/>
        <end position="55"/>
    </location>
</feature>
<dbReference type="Gene3D" id="3.90.820.10">
    <property type="entry name" value="Structural Genomics, Unknown Function 30-nov-00 1gh9 Mol_id"/>
    <property type="match status" value="1"/>
</dbReference>